<evidence type="ECO:0000256" key="8">
    <source>
        <dbReference type="ARBA" id="ARBA00023012"/>
    </source>
</evidence>
<dbReference type="SMART" id="SM00448">
    <property type="entry name" value="REC"/>
    <property type="match status" value="1"/>
</dbReference>
<dbReference type="SUPFAM" id="SSF55785">
    <property type="entry name" value="PYP-like sensor domain (PAS domain)"/>
    <property type="match status" value="3"/>
</dbReference>
<accession>A0A327MA89</accession>
<organism evidence="16 17">
    <name type="scientific">Roseicella frigidaeris</name>
    <dbReference type="NCBI Taxonomy" id="2230885"/>
    <lineage>
        <taxon>Bacteria</taxon>
        <taxon>Pseudomonadati</taxon>
        <taxon>Pseudomonadota</taxon>
        <taxon>Alphaproteobacteria</taxon>
        <taxon>Acetobacterales</taxon>
        <taxon>Roseomonadaceae</taxon>
        <taxon>Roseicella</taxon>
    </lineage>
</organism>
<evidence type="ECO:0000313" key="16">
    <source>
        <dbReference type="EMBL" id="RAI59232.1"/>
    </source>
</evidence>
<evidence type="ECO:0000256" key="11">
    <source>
        <dbReference type="SAM" id="MobiDB-lite"/>
    </source>
</evidence>
<feature type="domain" description="PAS" evidence="14">
    <location>
        <begin position="181"/>
        <end position="254"/>
    </location>
</feature>
<reference evidence="17" key="1">
    <citation type="submission" date="2018-06" db="EMBL/GenBank/DDBJ databases">
        <authorList>
            <person name="Khan S.A."/>
        </authorList>
    </citation>
    <scope>NUCLEOTIDE SEQUENCE [LARGE SCALE GENOMIC DNA]</scope>
    <source>
        <strain evidence="17">DB-1506</strain>
    </source>
</reference>
<dbReference type="PROSITE" id="PS50113">
    <property type="entry name" value="PAC"/>
    <property type="match status" value="2"/>
</dbReference>
<comment type="caution">
    <text evidence="16">The sequence shown here is derived from an EMBL/GenBank/DDBJ whole genome shotgun (WGS) entry which is preliminary data.</text>
</comment>
<name>A0A327MA89_9PROT</name>
<feature type="coiled-coil region" evidence="10">
    <location>
        <begin position="419"/>
        <end position="449"/>
    </location>
</feature>
<keyword evidence="3" id="KW-0597">Phosphoprotein</keyword>
<keyword evidence="7" id="KW-0067">ATP-binding</keyword>
<dbReference type="InterPro" id="IPR035965">
    <property type="entry name" value="PAS-like_dom_sf"/>
</dbReference>
<feature type="domain" description="PAC" evidence="15">
    <location>
        <begin position="256"/>
        <end position="308"/>
    </location>
</feature>
<feature type="domain" description="PAS" evidence="14">
    <location>
        <begin position="56"/>
        <end position="110"/>
    </location>
</feature>
<dbReference type="Pfam" id="PF00989">
    <property type="entry name" value="PAS"/>
    <property type="match status" value="2"/>
</dbReference>
<dbReference type="PANTHER" id="PTHR43065:SF49">
    <property type="entry name" value="HISTIDINE KINASE"/>
    <property type="match status" value="1"/>
</dbReference>
<dbReference type="SUPFAM" id="SSF52172">
    <property type="entry name" value="CheY-like"/>
    <property type="match status" value="1"/>
</dbReference>
<feature type="domain" description="PAS" evidence="14">
    <location>
        <begin position="309"/>
        <end position="368"/>
    </location>
</feature>
<dbReference type="EMBL" id="QLIX01000005">
    <property type="protein sequence ID" value="RAI59232.1"/>
    <property type="molecule type" value="Genomic_DNA"/>
</dbReference>
<dbReference type="EC" id="2.7.13.3" evidence="2"/>
<feature type="domain" description="PAC" evidence="15">
    <location>
        <begin position="384"/>
        <end position="435"/>
    </location>
</feature>
<evidence type="ECO:0000256" key="9">
    <source>
        <dbReference type="PROSITE-ProRule" id="PRU00169"/>
    </source>
</evidence>
<keyword evidence="6 16" id="KW-0418">Kinase</keyword>
<dbReference type="InterPro" id="IPR005467">
    <property type="entry name" value="His_kinase_dom"/>
</dbReference>
<dbReference type="InterPro" id="IPR036097">
    <property type="entry name" value="HisK_dim/P_sf"/>
</dbReference>
<sequence length="815" mass="88266">MFHRAAGAASRVGDTQHAATAIPSRRARMHGSAAMDGSPRKEGPMGSMAAAAPPDSEQSFAEVLADQAIYLLDAEGRVTHWSEAAARFTRHAAADVLGQDFARLFGEEERAAGLPAALLAEAGRSERHWIKGWYSRGDGTRARTLTLAQAMRDAAGRLAGFAMAAWDPEAWAPLRDRLTESERRFRLLVQGVVDCALYMLDTEGHVSSWNAGAERITGFTAAEVLGTHVSRFHTPEDRQRDLPARVLAMAVRTGQFAGEGWRLRRDGTRFWAQVTVQPVHDDQGRLIGFAKLTRDVTERRRAEQALRESERRFRLLVESVTDYAIFMLDLDGRVSNWNAGAERLVGYAASEILGQSYARFFTEEDRAEGLPARALVVAAGEGRFEAEGWRVRKDGARFWASAVTAAVREDGKLAGFVKITRDATERRAAQEALEEMREQLAQSQRLEAIGQLTGGVAHDFNNLLQIIGGGLRLIERRVPKEALQAGEILASLQAATARGAALTRQLLAFSRRLPMQSEAIRTAERVQEAASLAARSIPREIRLEVAVPDSLWTVVVDPTQFELALINVAINARDAMPQGGLLRFEAENRLLDDRRHGLEGRYVAVRVSDTGTGIPKHLLDRVLEPFFTTKPVGQGTGLGLSQAYGFAKQSGGTLAIDTEPGRGTTVTFYLPACAEAAAPVQAARAEPAAGPPPLRVLLIEQDDAVGRLAAGLLEEAGHAVTTVPDPEAALDRLERAPDGTDLLFVHTLLPGETQGLECLAAIRRRWPALAILLATGAIMPGNEGLAPAMPVIQKPYGEAELARGLAEALQAVQGG</sequence>
<dbReference type="Gene3D" id="3.30.565.10">
    <property type="entry name" value="Histidine kinase-like ATPase, C-terminal domain"/>
    <property type="match status" value="1"/>
</dbReference>
<evidence type="ECO:0000256" key="10">
    <source>
        <dbReference type="SAM" id="Coils"/>
    </source>
</evidence>
<dbReference type="InterPro" id="IPR000700">
    <property type="entry name" value="PAS-assoc_C"/>
</dbReference>
<dbReference type="InterPro" id="IPR004358">
    <property type="entry name" value="Sig_transdc_His_kin-like_C"/>
</dbReference>
<evidence type="ECO:0000256" key="2">
    <source>
        <dbReference type="ARBA" id="ARBA00012438"/>
    </source>
</evidence>
<evidence type="ECO:0000256" key="5">
    <source>
        <dbReference type="ARBA" id="ARBA00022741"/>
    </source>
</evidence>
<comment type="caution">
    <text evidence="9">Lacks conserved residue(s) required for the propagation of feature annotation.</text>
</comment>
<comment type="catalytic activity">
    <reaction evidence="1">
        <text>ATP + protein L-histidine = ADP + protein N-phospho-L-histidine.</text>
        <dbReference type="EC" id="2.7.13.3"/>
    </reaction>
</comment>
<dbReference type="GO" id="GO:0005524">
    <property type="term" value="F:ATP binding"/>
    <property type="evidence" value="ECO:0007669"/>
    <property type="project" value="UniProtKB-KW"/>
</dbReference>
<dbReference type="PROSITE" id="PS50109">
    <property type="entry name" value="HIS_KIN"/>
    <property type="match status" value="1"/>
</dbReference>
<gene>
    <name evidence="16" type="ORF">DOO78_09350</name>
</gene>
<evidence type="ECO:0000256" key="6">
    <source>
        <dbReference type="ARBA" id="ARBA00022777"/>
    </source>
</evidence>
<proteinExistence type="predicted"/>
<dbReference type="PANTHER" id="PTHR43065">
    <property type="entry name" value="SENSOR HISTIDINE KINASE"/>
    <property type="match status" value="1"/>
</dbReference>
<feature type="domain" description="Response regulatory" evidence="13">
    <location>
        <begin position="695"/>
        <end position="809"/>
    </location>
</feature>
<dbReference type="PROSITE" id="PS50110">
    <property type="entry name" value="RESPONSE_REGULATORY"/>
    <property type="match status" value="1"/>
</dbReference>
<dbReference type="InterPro" id="IPR003594">
    <property type="entry name" value="HATPase_dom"/>
</dbReference>
<evidence type="ECO:0000259" key="13">
    <source>
        <dbReference type="PROSITE" id="PS50110"/>
    </source>
</evidence>
<dbReference type="SUPFAM" id="SSF47384">
    <property type="entry name" value="Homodimeric domain of signal transducing histidine kinase"/>
    <property type="match status" value="1"/>
</dbReference>
<dbReference type="CDD" id="cd00130">
    <property type="entry name" value="PAS"/>
    <property type="match status" value="3"/>
</dbReference>
<dbReference type="SMART" id="SM00086">
    <property type="entry name" value="PAC"/>
    <property type="match status" value="2"/>
</dbReference>
<dbReference type="InterPro" id="IPR013767">
    <property type="entry name" value="PAS_fold"/>
</dbReference>
<evidence type="ECO:0000256" key="1">
    <source>
        <dbReference type="ARBA" id="ARBA00000085"/>
    </source>
</evidence>
<dbReference type="Pfam" id="PF02518">
    <property type="entry name" value="HATPase_c"/>
    <property type="match status" value="1"/>
</dbReference>
<evidence type="ECO:0000259" key="14">
    <source>
        <dbReference type="PROSITE" id="PS50112"/>
    </source>
</evidence>
<dbReference type="NCBIfam" id="TIGR00229">
    <property type="entry name" value="sensory_box"/>
    <property type="match status" value="3"/>
</dbReference>
<keyword evidence="5" id="KW-0547">Nucleotide-binding</keyword>
<keyword evidence="8" id="KW-0902">Two-component regulatory system</keyword>
<keyword evidence="17" id="KW-1185">Reference proteome</keyword>
<evidence type="ECO:0000256" key="4">
    <source>
        <dbReference type="ARBA" id="ARBA00022679"/>
    </source>
</evidence>
<dbReference type="SUPFAM" id="SSF55874">
    <property type="entry name" value="ATPase domain of HSP90 chaperone/DNA topoisomerase II/histidine kinase"/>
    <property type="match status" value="1"/>
</dbReference>
<dbReference type="InterPro" id="IPR001610">
    <property type="entry name" value="PAC"/>
</dbReference>
<feature type="domain" description="Histidine kinase" evidence="12">
    <location>
        <begin position="455"/>
        <end position="674"/>
    </location>
</feature>
<dbReference type="InterPro" id="IPR036890">
    <property type="entry name" value="HATPase_C_sf"/>
</dbReference>
<evidence type="ECO:0000259" key="15">
    <source>
        <dbReference type="PROSITE" id="PS50113"/>
    </source>
</evidence>
<dbReference type="GO" id="GO:0006355">
    <property type="term" value="P:regulation of DNA-templated transcription"/>
    <property type="evidence" value="ECO:0007669"/>
    <property type="project" value="InterPro"/>
</dbReference>
<evidence type="ECO:0000259" key="12">
    <source>
        <dbReference type="PROSITE" id="PS50109"/>
    </source>
</evidence>
<dbReference type="CDD" id="cd00082">
    <property type="entry name" value="HisKA"/>
    <property type="match status" value="1"/>
</dbReference>
<evidence type="ECO:0000256" key="7">
    <source>
        <dbReference type="ARBA" id="ARBA00022840"/>
    </source>
</evidence>
<dbReference type="Pfam" id="PF13426">
    <property type="entry name" value="PAS_9"/>
    <property type="match status" value="1"/>
</dbReference>
<dbReference type="SMART" id="SM00091">
    <property type="entry name" value="PAS"/>
    <property type="match status" value="3"/>
</dbReference>
<dbReference type="Gene3D" id="1.10.287.130">
    <property type="match status" value="1"/>
</dbReference>
<dbReference type="SMART" id="SM00387">
    <property type="entry name" value="HATPase_c"/>
    <property type="match status" value="1"/>
</dbReference>
<dbReference type="InterPro" id="IPR000014">
    <property type="entry name" value="PAS"/>
</dbReference>
<keyword evidence="4" id="KW-0808">Transferase</keyword>
<evidence type="ECO:0000256" key="3">
    <source>
        <dbReference type="ARBA" id="ARBA00022553"/>
    </source>
</evidence>
<dbReference type="OrthoDB" id="9796100at2"/>
<dbReference type="GO" id="GO:0000155">
    <property type="term" value="F:phosphorelay sensor kinase activity"/>
    <property type="evidence" value="ECO:0007669"/>
    <property type="project" value="InterPro"/>
</dbReference>
<dbReference type="Proteomes" id="UP000249065">
    <property type="component" value="Unassembled WGS sequence"/>
</dbReference>
<dbReference type="PROSITE" id="PS50112">
    <property type="entry name" value="PAS"/>
    <property type="match status" value="3"/>
</dbReference>
<feature type="region of interest" description="Disordered" evidence="11">
    <location>
        <begin position="1"/>
        <end position="53"/>
    </location>
</feature>
<dbReference type="PRINTS" id="PR00344">
    <property type="entry name" value="BCTRLSENSOR"/>
</dbReference>
<dbReference type="Gene3D" id="3.30.450.20">
    <property type="entry name" value="PAS domain"/>
    <property type="match status" value="3"/>
</dbReference>
<dbReference type="Pfam" id="PF00072">
    <property type="entry name" value="Response_reg"/>
    <property type="match status" value="1"/>
</dbReference>
<keyword evidence="10" id="KW-0175">Coiled coil</keyword>
<protein>
    <recommendedName>
        <fullName evidence="2">histidine kinase</fullName>
        <ecNumber evidence="2">2.7.13.3</ecNumber>
    </recommendedName>
</protein>
<dbReference type="InterPro" id="IPR011006">
    <property type="entry name" value="CheY-like_superfamily"/>
</dbReference>
<dbReference type="Gene3D" id="3.40.50.2300">
    <property type="match status" value="1"/>
</dbReference>
<dbReference type="AlphaFoldDB" id="A0A327MA89"/>
<dbReference type="InterPro" id="IPR003661">
    <property type="entry name" value="HisK_dim/P_dom"/>
</dbReference>
<evidence type="ECO:0000313" key="17">
    <source>
        <dbReference type="Proteomes" id="UP000249065"/>
    </source>
</evidence>
<dbReference type="InterPro" id="IPR001789">
    <property type="entry name" value="Sig_transdc_resp-reg_receiver"/>
</dbReference>